<evidence type="ECO:0000256" key="1">
    <source>
        <dbReference type="ARBA" id="ARBA00022729"/>
    </source>
</evidence>
<dbReference type="InterPro" id="IPR014755">
    <property type="entry name" value="Cu-Rt/internalin_Ig-like"/>
</dbReference>
<sequence length="110" mass="12438">MLAVRAKSDGVEIEFTEPLKEGVGEKASDYDIRQWWFKPTGNYGGPKLDNESLPVKSVNVSSDRKKVTLQLAGMKSKHVVYIHLNRKTIVSQNGNNLWSTEAWYTMNVLP</sequence>
<dbReference type="Proteomes" id="UP001303899">
    <property type="component" value="Unassembled WGS sequence"/>
</dbReference>
<dbReference type="EMBL" id="JAYGIL010000008">
    <property type="protein sequence ID" value="MEA5402883.1"/>
    <property type="molecule type" value="Genomic_DNA"/>
</dbReference>
<gene>
    <name evidence="2" type="ORF">VB776_08155</name>
</gene>
<reference evidence="2 3" key="1">
    <citation type="submission" date="2023-12" db="EMBL/GenBank/DDBJ databases">
        <title>Novel species of the genus Arcicella isolated from rivers.</title>
        <authorList>
            <person name="Lu H."/>
        </authorList>
    </citation>
    <scope>NUCLEOTIDE SEQUENCE [LARGE SCALE GENOMIC DNA]</scope>
    <source>
        <strain evidence="2 3">DC2W</strain>
    </source>
</reference>
<accession>A0ABU5S311</accession>
<proteinExistence type="predicted"/>
<protein>
    <submittedName>
        <fullName evidence="2">Uncharacterized protein</fullName>
    </submittedName>
</protein>
<organism evidence="2 3">
    <name type="scientific">Arcicella gelida</name>
    <dbReference type="NCBI Taxonomy" id="2984195"/>
    <lineage>
        <taxon>Bacteria</taxon>
        <taxon>Pseudomonadati</taxon>
        <taxon>Bacteroidota</taxon>
        <taxon>Cytophagia</taxon>
        <taxon>Cytophagales</taxon>
        <taxon>Flectobacillaceae</taxon>
        <taxon>Arcicella</taxon>
    </lineage>
</organism>
<dbReference type="Gene3D" id="2.60.40.1220">
    <property type="match status" value="1"/>
</dbReference>
<comment type="caution">
    <text evidence="2">The sequence shown here is derived from an EMBL/GenBank/DDBJ whole genome shotgun (WGS) entry which is preliminary data.</text>
</comment>
<dbReference type="RefSeq" id="WP_323327869.1">
    <property type="nucleotide sequence ID" value="NZ_JAYGIL010000008.1"/>
</dbReference>
<name>A0ABU5S311_9BACT</name>
<keyword evidence="1" id="KW-0732">Signal</keyword>
<evidence type="ECO:0000313" key="3">
    <source>
        <dbReference type="Proteomes" id="UP001303899"/>
    </source>
</evidence>
<evidence type="ECO:0000313" key="2">
    <source>
        <dbReference type="EMBL" id="MEA5402883.1"/>
    </source>
</evidence>
<keyword evidence="3" id="KW-1185">Reference proteome</keyword>